<dbReference type="EMBL" id="QUWK01000004">
    <property type="protein sequence ID" value="RFU95381.1"/>
    <property type="molecule type" value="Genomic_DNA"/>
</dbReference>
<reference evidence="6" key="1">
    <citation type="submission" date="2018-08" db="EMBL/GenBank/DDBJ databases">
        <authorList>
            <person name="Grouzdev D.S."/>
            <person name="Krutkina M.S."/>
        </authorList>
    </citation>
    <scope>NUCLEOTIDE SEQUENCE [LARGE SCALE GENOMIC DNA]</scope>
    <source>
        <strain evidence="6">4-11</strain>
    </source>
</reference>
<dbReference type="GO" id="GO:0003700">
    <property type="term" value="F:DNA-binding transcription factor activity"/>
    <property type="evidence" value="ECO:0007669"/>
    <property type="project" value="TreeGrafter"/>
</dbReference>
<dbReference type="Proteomes" id="UP000264002">
    <property type="component" value="Unassembled WGS sequence"/>
</dbReference>
<evidence type="ECO:0000313" key="6">
    <source>
        <dbReference type="Proteomes" id="UP000264002"/>
    </source>
</evidence>
<dbReference type="InterPro" id="IPR025997">
    <property type="entry name" value="SBP_2_dom"/>
</dbReference>
<dbReference type="OrthoDB" id="569491at2"/>
<reference evidence="5 6" key="2">
    <citation type="submission" date="2018-09" db="EMBL/GenBank/DDBJ databases">
        <title>Genome of Sphaerochaeta halotolerans strain 4-11.</title>
        <authorList>
            <person name="Nazina T.N."/>
            <person name="Sokolova D.S."/>
        </authorList>
    </citation>
    <scope>NUCLEOTIDE SEQUENCE [LARGE SCALE GENOMIC DNA]</scope>
    <source>
        <strain evidence="5 6">4-11</strain>
    </source>
</reference>
<evidence type="ECO:0000256" key="2">
    <source>
        <dbReference type="ARBA" id="ARBA00023125"/>
    </source>
</evidence>
<dbReference type="InterPro" id="IPR010982">
    <property type="entry name" value="Lambda_DNA-bd_dom_sf"/>
</dbReference>
<evidence type="ECO:0000313" key="5">
    <source>
        <dbReference type="EMBL" id="RFU95381.1"/>
    </source>
</evidence>
<dbReference type="SMART" id="SM00354">
    <property type="entry name" value="HTH_LACI"/>
    <property type="match status" value="1"/>
</dbReference>
<evidence type="ECO:0000256" key="1">
    <source>
        <dbReference type="ARBA" id="ARBA00023015"/>
    </source>
</evidence>
<dbReference type="SUPFAM" id="SSF47413">
    <property type="entry name" value="lambda repressor-like DNA-binding domains"/>
    <property type="match status" value="1"/>
</dbReference>
<dbReference type="RefSeq" id="WP_117329790.1">
    <property type="nucleotide sequence ID" value="NZ_QUWK01000004.1"/>
</dbReference>
<keyword evidence="3" id="KW-0804">Transcription</keyword>
<dbReference type="Gene3D" id="3.40.50.2300">
    <property type="match status" value="2"/>
</dbReference>
<dbReference type="AlphaFoldDB" id="A0A372MHX8"/>
<dbReference type="SUPFAM" id="SSF53822">
    <property type="entry name" value="Periplasmic binding protein-like I"/>
    <property type="match status" value="1"/>
</dbReference>
<dbReference type="CDD" id="cd01392">
    <property type="entry name" value="HTH_LacI"/>
    <property type="match status" value="1"/>
</dbReference>
<sequence length="345" mass="38511">MTIAEIAKLANVSIGTVDRVLHERGRVAPKTVEKVMSIIEEHGYQPNAYARNLKLSKQFTIGVLLPLLHSEYGYWNLMYEGILKAAKELSPLAVSIDMLEFDRTKGGSLLTQGRRLLEKSVDALLLAPVVPAEAKALLADYPSLDYAFIDSPLPDTIPVCSVIQNPYQGGYLAGRMMHLLQPGGGTLLAIQTHRTAYNSSERVRGFLSYFADKPGYQTYDMEIHFAGENPLGDLDTFYRNHPDMSGIFVVSDAIHRVAELVVQLGRKSQTVMIGYDAIAQNCKAMRNKQVDCLISQRPEFQGYTAIYQLYRKGLLNQLPETTICVPIDIILPENLMEEPDTYLKP</sequence>
<evidence type="ECO:0000256" key="3">
    <source>
        <dbReference type="ARBA" id="ARBA00023163"/>
    </source>
</evidence>
<evidence type="ECO:0000259" key="4">
    <source>
        <dbReference type="PROSITE" id="PS50932"/>
    </source>
</evidence>
<protein>
    <submittedName>
        <fullName evidence="5">LacI family transcriptional regulator</fullName>
    </submittedName>
</protein>
<dbReference type="PROSITE" id="PS50932">
    <property type="entry name" value="HTH_LACI_2"/>
    <property type="match status" value="1"/>
</dbReference>
<feature type="domain" description="HTH lacI-type" evidence="4">
    <location>
        <begin position="1"/>
        <end position="55"/>
    </location>
</feature>
<keyword evidence="1" id="KW-0805">Transcription regulation</keyword>
<keyword evidence="2" id="KW-0238">DNA-binding</keyword>
<name>A0A372MHX8_9SPIR</name>
<dbReference type="PANTHER" id="PTHR30146:SF144">
    <property type="entry name" value="LACI-FAMILY TRANSCRIPTION REGULATOR"/>
    <property type="match status" value="1"/>
</dbReference>
<dbReference type="InterPro" id="IPR028082">
    <property type="entry name" value="Peripla_BP_I"/>
</dbReference>
<gene>
    <name evidence="5" type="ORF">DYP60_05025</name>
</gene>
<keyword evidence="6" id="KW-1185">Reference proteome</keyword>
<comment type="caution">
    <text evidence="5">The sequence shown here is derived from an EMBL/GenBank/DDBJ whole genome shotgun (WGS) entry which is preliminary data.</text>
</comment>
<dbReference type="GO" id="GO:0000976">
    <property type="term" value="F:transcription cis-regulatory region binding"/>
    <property type="evidence" value="ECO:0007669"/>
    <property type="project" value="TreeGrafter"/>
</dbReference>
<dbReference type="Pfam" id="PF13407">
    <property type="entry name" value="Peripla_BP_4"/>
    <property type="match status" value="1"/>
</dbReference>
<proteinExistence type="predicted"/>
<dbReference type="InterPro" id="IPR000843">
    <property type="entry name" value="HTH_LacI"/>
</dbReference>
<dbReference type="PANTHER" id="PTHR30146">
    <property type="entry name" value="LACI-RELATED TRANSCRIPTIONAL REPRESSOR"/>
    <property type="match status" value="1"/>
</dbReference>
<dbReference type="Gene3D" id="1.10.260.40">
    <property type="entry name" value="lambda repressor-like DNA-binding domains"/>
    <property type="match status" value="1"/>
</dbReference>
<dbReference type="PROSITE" id="PS00356">
    <property type="entry name" value="HTH_LACI_1"/>
    <property type="match status" value="1"/>
</dbReference>
<organism evidence="5 6">
    <name type="scientific">Sphaerochaeta halotolerans</name>
    <dbReference type="NCBI Taxonomy" id="2293840"/>
    <lineage>
        <taxon>Bacteria</taxon>
        <taxon>Pseudomonadati</taxon>
        <taxon>Spirochaetota</taxon>
        <taxon>Spirochaetia</taxon>
        <taxon>Spirochaetales</taxon>
        <taxon>Sphaerochaetaceae</taxon>
        <taxon>Sphaerochaeta</taxon>
    </lineage>
</organism>
<accession>A0A372MHX8</accession>
<dbReference type="Pfam" id="PF00356">
    <property type="entry name" value="LacI"/>
    <property type="match status" value="1"/>
</dbReference>